<comment type="caution">
    <text evidence="1">The sequence shown here is derived from an EMBL/GenBank/DDBJ whole genome shotgun (WGS) entry which is preliminary data.</text>
</comment>
<proteinExistence type="predicted"/>
<gene>
    <name evidence="1" type="ORF">JIN84_00295</name>
</gene>
<organism evidence="1 2">
    <name type="scientific">Luteolibacter yonseiensis</name>
    <dbReference type="NCBI Taxonomy" id="1144680"/>
    <lineage>
        <taxon>Bacteria</taxon>
        <taxon>Pseudomonadati</taxon>
        <taxon>Verrucomicrobiota</taxon>
        <taxon>Verrucomicrobiia</taxon>
        <taxon>Verrucomicrobiales</taxon>
        <taxon>Verrucomicrobiaceae</taxon>
        <taxon>Luteolibacter</taxon>
    </lineage>
</organism>
<name>A0A934QZE9_9BACT</name>
<accession>A0A934QZE9</accession>
<keyword evidence="2" id="KW-1185">Reference proteome</keyword>
<evidence type="ECO:0000313" key="1">
    <source>
        <dbReference type="EMBL" id="MBK1814046.1"/>
    </source>
</evidence>
<sequence>MHIPPLAQVAMAFSIWLGSPSMVSADDVRFSARIDEILITRQFDKKVIVTGIDPRHLLRVTLEQDVEGVGKRGESVSFAIHSPARDLGISDPQAAVGNRMLLTLGTSNEGGIRHLRRIKTDRTDKAPATDGRPAK</sequence>
<dbReference type="RefSeq" id="WP_200349012.1">
    <property type="nucleotide sequence ID" value="NZ_BAABHZ010000005.1"/>
</dbReference>
<evidence type="ECO:0000313" key="2">
    <source>
        <dbReference type="Proteomes" id="UP000600139"/>
    </source>
</evidence>
<reference evidence="1" key="1">
    <citation type="submission" date="2021-01" db="EMBL/GenBank/DDBJ databases">
        <title>Modified the classification status of verrucomicrobia.</title>
        <authorList>
            <person name="Feng X."/>
        </authorList>
    </citation>
    <scope>NUCLEOTIDE SEQUENCE</scope>
    <source>
        <strain evidence="1">JCM 18052</strain>
    </source>
</reference>
<protein>
    <submittedName>
        <fullName evidence="1">Uncharacterized protein</fullName>
    </submittedName>
</protein>
<dbReference type="AlphaFoldDB" id="A0A934QZE9"/>
<dbReference type="Proteomes" id="UP000600139">
    <property type="component" value="Unassembled WGS sequence"/>
</dbReference>
<dbReference type="EMBL" id="JAENIK010000001">
    <property type="protein sequence ID" value="MBK1814046.1"/>
    <property type="molecule type" value="Genomic_DNA"/>
</dbReference>